<dbReference type="Proteomes" id="UP001464555">
    <property type="component" value="Unassembled WGS sequence"/>
</dbReference>
<organism evidence="2 3">
    <name type="scientific">Flavobacterium arundinis</name>
    <dbReference type="NCBI Taxonomy" id="3139143"/>
    <lineage>
        <taxon>Bacteria</taxon>
        <taxon>Pseudomonadati</taxon>
        <taxon>Bacteroidota</taxon>
        <taxon>Flavobacteriia</taxon>
        <taxon>Flavobacteriales</taxon>
        <taxon>Flavobacteriaceae</taxon>
        <taxon>Flavobacterium</taxon>
    </lineage>
</organism>
<reference evidence="2 3" key="1">
    <citation type="submission" date="2024-04" db="EMBL/GenBank/DDBJ databases">
        <title>Flavobacterium sp. DGU11 16S ribosomal RNA gene Genome sequencing and assembly.</title>
        <authorList>
            <person name="Park S."/>
        </authorList>
    </citation>
    <scope>NUCLEOTIDE SEQUENCE [LARGE SCALE GENOMIC DNA]</scope>
    <source>
        <strain evidence="2 3">DGU11</strain>
    </source>
</reference>
<feature type="chain" id="PRO_5045216022" description="DUF3298 domain-containing protein" evidence="1">
    <location>
        <begin position="21"/>
        <end position="230"/>
    </location>
</feature>
<dbReference type="EMBL" id="JBBYHR010000011">
    <property type="protein sequence ID" value="MEL1246038.1"/>
    <property type="molecule type" value="Genomic_DNA"/>
</dbReference>
<protein>
    <recommendedName>
        <fullName evidence="4">DUF3298 domain-containing protein</fullName>
    </recommendedName>
</protein>
<keyword evidence="3" id="KW-1185">Reference proteome</keyword>
<proteinExistence type="predicted"/>
<feature type="signal peptide" evidence="1">
    <location>
        <begin position="1"/>
        <end position="20"/>
    </location>
</feature>
<dbReference type="RefSeq" id="WP_341698333.1">
    <property type="nucleotide sequence ID" value="NZ_JBBYHR010000011.1"/>
</dbReference>
<gene>
    <name evidence="2" type="ORF">AAEO56_17320</name>
</gene>
<keyword evidence="1" id="KW-0732">Signal</keyword>
<evidence type="ECO:0000313" key="3">
    <source>
        <dbReference type="Proteomes" id="UP001464555"/>
    </source>
</evidence>
<evidence type="ECO:0000313" key="2">
    <source>
        <dbReference type="EMBL" id="MEL1246038.1"/>
    </source>
</evidence>
<sequence>MKNILPLATFLLLLITSASAQERVNGVKPTFTAESGKLTSATGWALNSADKDWVDYPNMISEDKDYKGEYVSAMDGLAQSMTDQSFLSIQTKALNYKDKKYFVILVEKWEGRQEHSYSSYSTIKETVGYIFTEAEYKKLQNIVKPVSLKTNMVARLESADLTDAKLISEIQQKIKDPYKSSDQFYFHVIKSTEGKIRFFLPEKFGYTDKHEFAVSYFETEAENFNKIILK</sequence>
<comment type="caution">
    <text evidence="2">The sequence shown here is derived from an EMBL/GenBank/DDBJ whole genome shotgun (WGS) entry which is preliminary data.</text>
</comment>
<evidence type="ECO:0008006" key="4">
    <source>
        <dbReference type="Google" id="ProtNLM"/>
    </source>
</evidence>
<name>A0ABU9I277_9FLAO</name>
<accession>A0ABU9I277</accession>
<evidence type="ECO:0000256" key="1">
    <source>
        <dbReference type="SAM" id="SignalP"/>
    </source>
</evidence>